<feature type="domain" description="Copper resistance protein D" evidence="2">
    <location>
        <begin position="48"/>
        <end position="144"/>
    </location>
</feature>
<dbReference type="InterPro" id="IPR008457">
    <property type="entry name" value="Cu-R_CopD_dom"/>
</dbReference>
<organism evidence="3 4">
    <name type="scientific">Halogranum amylolyticum</name>
    <dbReference type="NCBI Taxonomy" id="660520"/>
    <lineage>
        <taxon>Archaea</taxon>
        <taxon>Methanobacteriati</taxon>
        <taxon>Methanobacteriota</taxon>
        <taxon>Stenosarchaea group</taxon>
        <taxon>Halobacteria</taxon>
        <taxon>Halobacteriales</taxon>
        <taxon>Haloferacaceae</taxon>
    </lineage>
</organism>
<feature type="transmembrane region" description="Helical" evidence="1">
    <location>
        <begin position="126"/>
        <end position="146"/>
    </location>
</feature>
<proteinExistence type="predicted"/>
<keyword evidence="1" id="KW-0812">Transmembrane</keyword>
<evidence type="ECO:0000256" key="1">
    <source>
        <dbReference type="SAM" id="Phobius"/>
    </source>
</evidence>
<evidence type="ECO:0000259" key="2">
    <source>
        <dbReference type="Pfam" id="PF05425"/>
    </source>
</evidence>
<sequence length="148" mass="15272">MVPPLSALSHLAVRWLHVFGMAVTVGGALFAWSLLRDDTPSTTALVVATAYERLFWGAMGLLVMTGVGNLGALTPSVPGGTWGTALSAKLLLVALLLLGSLVRSLLVVDARRRPDAETVGTAALRVGYAATALVLGVVVVFAEVLAHG</sequence>
<dbReference type="AlphaFoldDB" id="A0A1H8QLV3"/>
<reference evidence="4" key="1">
    <citation type="submission" date="2016-10" db="EMBL/GenBank/DDBJ databases">
        <authorList>
            <person name="Varghese N."/>
            <person name="Submissions S."/>
        </authorList>
    </citation>
    <scope>NUCLEOTIDE SEQUENCE [LARGE SCALE GENOMIC DNA]</scope>
    <source>
        <strain evidence="4">CGMCC 1.10121</strain>
    </source>
</reference>
<feature type="transmembrane region" description="Helical" evidence="1">
    <location>
        <begin position="86"/>
        <end position="106"/>
    </location>
</feature>
<keyword evidence="1" id="KW-0472">Membrane</keyword>
<dbReference type="RefSeq" id="WP_342028332.1">
    <property type="nucleotide sequence ID" value="NZ_FODV01000003.1"/>
</dbReference>
<protein>
    <submittedName>
        <fullName evidence="3">Uncharacterized membrane protein</fullName>
    </submittedName>
</protein>
<dbReference type="EMBL" id="FODV01000003">
    <property type="protein sequence ID" value="SEO54793.1"/>
    <property type="molecule type" value="Genomic_DNA"/>
</dbReference>
<evidence type="ECO:0000313" key="3">
    <source>
        <dbReference type="EMBL" id="SEO54793.1"/>
    </source>
</evidence>
<accession>A0A1H8QLV3</accession>
<evidence type="ECO:0000313" key="4">
    <source>
        <dbReference type="Proteomes" id="UP000199126"/>
    </source>
</evidence>
<dbReference type="Proteomes" id="UP000199126">
    <property type="component" value="Unassembled WGS sequence"/>
</dbReference>
<dbReference type="Pfam" id="PF05425">
    <property type="entry name" value="CopD"/>
    <property type="match status" value="1"/>
</dbReference>
<dbReference type="GO" id="GO:0016020">
    <property type="term" value="C:membrane"/>
    <property type="evidence" value="ECO:0007669"/>
    <property type="project" value="InterPro"/>
</dbReference>
<feature type="transmembrane region" description="Helical" evidence="1">
    <location>
        <begin position="54"/>
        <end position="74"/>
    </location>
</feature>
<name>A0A1H8QLV3_9EURY</name>
<gene>
    <name evidence="3" type="ORF">SAMN04487948_103173</name>
</gene>
<keyword evidence="1" id="KW-1133">Transmembrane helix</keyword>
<feature type="transmembrane region" description="Helical" evidence="1">
    <location>
        <begin position="12"/>
        <end position="34"/>
    </location>
</feature>
<keyword evidence="4" id="KW-1185">Reference proteome</keyword>